<comment type="similarity">
    <text evidence="2 10">Belongs to the ABC-4 integral membrane protein family. FtsX subfamily.</text>
</comment>
<evidence type="ECO:0000256" key="4">
    <source>
        <dbReference type="ARBA" id="ARBA00022475"/>
    </source>
</evidence>
<dbReference type="STRING" id="1797259.A2989_01535"/>
<evidence type="ECO:0000256" key="7">
    <source>
        <dbReference type="ARBA" id="ARBA00022989"/>
    </source>
</evidence>
<dbReference type="PANTHER" id="PTHR47755:SF1">
    <property type="entry name" value="CELL DIVISION PROTEIN FTSX"/>
    <property type="match status" value="1"/>
</dbReference>
<keyword evidence="9 10" id="KW-0131">Cell cycle</keyword>
<dbReference type="Gene3D" id="3.30.70.3040">
    <property type="match status" value="1"/>
</dbReference>
<evidence type="ECO:0000256" key="10">
    <source>
        <dbReference type="PIRNR" id="PIRNR003097"/>
    </source>
</evidence>
<dbReference type="AlphaFoldDB" id="A0A1F4ZCM8"/>
<gene>
    <name evidence="14" type="ORF">A2989_01535</name>
</gene>
<evidence type="ECO:0000256" key="3">
    <source>
        <dbReference type="ARBA" id="ARBA00021907"/>
    </source>
</evidence>
<dbReference type="GO" id="GO:0005886">
    <property type="term" value="C:plasma membrane"/>
    <property type="evidence" value="ECO:0007669"/>
    <property type="project" value="UniProtKB-SubCell"/>
</dbReference>
<evidence type="ECO:0000256" key="8">
    <source>
        <dbReference type="ARBA" id="ARBA00023136"/>
    </source>
</evidence>
<dbReference type="GO" id="GO:0051301">
    <property type="term" value="P:cell division"/>
    <property type="evidence" value="ECO:0007669"/>
    <property type="project" value="UniProtKB-KW"/>
</dbReference>
<reference evidence="14 15" key="1">
    <citation type="journal article" date="2016" name="Nat. Commun.">
        <title>Thousands of microbial genomes shed light on interconnected biogeochemical processes in an aquifer system.</title>
        <authorList>
            <person name="Anantharaman K."/>
            <person name="Brown C.T."/>
            <person name="Hug L.A."/>
            <person name="Sharon I."/>
            <person name="Castelle C.J."/>
            <person name="Probst A.J."/>
            <person name="Thomas B.C."/>
            <person name="Singh A."/>
            <person name="Wilkins M.J."/>
            <person name="Karaoz U."/>
            <person name="Brodie E.L."/>
            <person name="Williams K.H."/>
            <person name="Hubbard S.S."/>
            <person name="Banfield J.F."/>
        </authorList>
    </citation>
    <scope>NUCLEOTIDE SEQUENCE [LARGE SCALE GENOMIC DNA]</scope>
</reference>
<evidence type="ECO:0000256" key="11">
    <source>
        <dbReference type="SAM" id="Phobius"/>
    </source>
</evidence>
<evidence type="ECO:0000256" key="5">
    <source>
        <dbReference type="ARBA" id="ARBA00022618"/>
    </source>
</evidence>
<evidence type="ECO:0000256" key="1">
    <source>
        <dbReference type="ARBA" id="ARBA00004651"/>
    </source>
</evidence>
<sequence length="292" mass="31738">MIKHLNLAWQRIRRSPYQAISAISIMTMSLFLAGFFVILAMGSNLVLKYFETRPQINGFFQIDLTPSSDQVNLITSHLTNTGLVESVRYISKEDALKIYKDLNQNDPLLTEAVTANLLPASVEISAKNPRDLKQLADILKKEPGIEDVRFAEDVVGTLNRWISSIRTTGAVLVGIHIFITFTVILLVVGIKVSGRRDEISLLQLVGATPAYISAPFIFEGIIYGVLGAVLAWGISYLVILYSTGFWAGFLSGIVTLPPSPTSMISLLGGLVGLGTLVGGFGGAMAVYRFLKG</sequence>
<dbReference type="InterPro" id="IPR003838">
    <property type="entry name" value="ABC3_permease_C"/>
</dbReference>
<evidence type="ECO:0000256" key="2">
    <source>
        <dbReference type="ARBA" id="ARBA00007379"/>
    </source>
</evidence>
<dbReference type="Pfam" id="PF18075">
    <property type="entry name" value="FtsX_ECD"/>
    <property type="match status" value="1"/>
</dbReference>
<feature type="domain" description="FtsX extracellular" evidence="13">
    <location>
        <begin position="64"/>
        <end position="148"/>
    </location>
</feature>
<evidence type="ECO:0000256" key="9">
    <source>
        <dbReference type="ARBA" id="ARBA00023306"/>
    </source>
</evidence>
<dbReference type="InterPro" id="IPR004513">
    <property type="entry name" value="FtsX"/>
</dbReference>
<feature type="transmembrane region" description="Helical" evidence="11">
    <location>
        <begin position="20"/>
        <end position="47"/>
    </location>
</feature>
<dbReference type="EMBL" id="MEXN01000003">
    <property type="protein sequence ID" value="OGD04063.1"/>
    <property type="molecule type" value="Genomic_DNA"/>
</dbReference>
<dbReference type="Pfam" id="PF02687">
    <property type="entry name" value="FtsX"/>
    <property type="match status" value="1"/>
</dbReference>
<feature type="transmembrane region" description="Helical" evidence="11">
    <location>
        <begin position="263"/>
        <end position="290"/>
    </location>
</feature>
<name>A0A1F4ZCM8_9BACT</name>
<feature type="transmembrane region" description="Helical" evidence="11">
    <location>
        <begin position="238"/>
        <end position="257"/>
    </location>
</feature>
<dbReference type="PANTHER" id="PTHR47755">
    <property type="entry name" value="CELL DIVISION PROTEIN FTSX"/>
    <property type="match status" value="1"/>
</dbReference>
<keyword evidence="5 10" id="KW-0132">Cell division</keyword>
<feature type="domain" description="ABC3 transporter permease C-terminal" evidence="12">
    <location>
        <begin position="171"/>
        <end position="290"/>
    </location>
</feature>
<feature type="transmembrane region" description="Helical" evidence="11">
    <location>
        <begin position="210"/>
        <end position="231"/>
    </location>
</feature>
<keyword evidence="4 10" id="KW-1003">Cell membrane</keyword>
<evidence type="ECO:0000259" key="13">
    <source>
        <dbReference type="Pfam" id="PF18075"/>
    </source>
</evidence>
<dbReference type="Proteomes" id="UP000177080">
    <property type="component" value="Unassembled WGS sequence"/>
</dbReference>
<keyword evidence="6 11" id="KW-0812">Transmembrane</keyword>
<accession>A0A1F4ZCM8</accession>
<evidence type="ECO:0000256" key="6">
    <source>
        <dbReference type="ARBA" id="ARBA00022692"/>
    </source>
</evidence>
<keyword evidence="7 11" id="KW-1133">Transmembrane helix</keyword>
<dbReference type="InterPro" id="IPR040690">
    <property type="entry name" value="FtsX_ECD"/>
</dbReference>
<dbReference type="PIRSF" id="PIRSF003097">
    <property type="entry name" value="FtsX"/>
    <property type="match status" value="1"/>
</dbReference>
<comment type="subcellular location">
    <subcellularLocation>
        <location evidence="1">Cell membrane</location>
        <topology evidence="1">Multi-pass membrane protein</topology>
    </subcellularLocation>
</comment>
<proteinExistence type="inferred from homology"/>
<feature type="transmembrane region" description="Helical" evidence="11">
    <location>
        <begin position="170"/>
        <end position="190"/>
    </location>
</feature>
<comment type="caution">
    <text evidence="14">The sequence shown here is derived from an EMBL/GenBank/DDBJ whole genome shotgun (WGS) entry which is preliminary data.</text>
</comment>
<evidence type="ECO:0000259" key="12">
    <source>
        <dbReference type="Pfam" id="PF02687"/>
    </source>
</evidence>
<protein>
    <recommendedName>
        <fullName evidence="3 10">Cell division protein FtsX</fullName>
    </recommendedName>
</protein>
<evidence type="ECO:0000313" key="14">
    <source>
        <dbReference type="EMBL" id="OGD04063.1"/>
    </source>
</evidence>
<evidence type="ECO:0000313" key="15">
    <source>
        <dbReference type="Proteomes" id="UP000177080"/>
    </source>
</evidence>
<organism evidence="14 15">
    <name type="scientific">Candidatus Amesbacteria bacterium RIFCSPLOWO2_01_FULL_48_25</name>
    <dbReference type="NCBI Taxonomy" id="1797259"/>
    <lineage>
        <taxon>Bacteria</taxon>
        <taxon>Candidatus Amesiibacteriota</taxon>
    </lineage>
</organism>
<keyword evidence="8 10" id="KW-0472">Membrane</keyword>